<name>A0A6J5SGZ2_9CAUD</name>
<keyword evidence="1" id="KW-0812">Transmembrane</keyword>
<protein>
    <submittedName>
        <fullName evidence="2">Uncharacterized protein</fullName>
    </submittedName>
</protein>
<evidence type="ECO:0000313" key="2">
    <source>
        <dbReference type="EMBL" id="CAB4213349.1"/>
    </source>
</evidence>
<keyword evidence="1" id="KW-0472">Membrane</keyword>
<sequence length="66" mass="7496">MKNRAMENTLIKTIARRENITDGELNPISLAPAVGLVIFSTLSYFWLDAPRKVCLPFYLKKINSLV</sequence>
<dbReference type="EMBL" id="LR797397">
    <property type="protein sequence ID" value="CAB4213349.1"/>
    <property type="molecule type" value="Genomic_DNA"/>
</dbReference>
<reference evidence="2" key="1">
    <citation type="submission" date="2020-05" db="EMBL/GenBank/DDBJ databases">
        <authorList>
            <person name="Chiriac C."/>
            <person name="Salcher M."/>
            <person name="Ghai R."/>
            <person name="Kavagutti S V."/>
        </authorList>
    </citation>
    <scope>NUCLEOTIDE SEQUENCE</scope>
</reference>
<feature type="transmembrane region" description="Helical" evidence="1">
    <location>
        <begin position="28"/>
        <end position="47"/>
    </location>
</feature>
<evidence type="ECO:0000256" key="1">
    <source>
        <dbReference type="SAM" id="Phobius"/>
    </source>
</evidence>
<keyword evidence="1" id="KW-1133">Transmembrane helix</keyword>
<organism evidence="2">
    <name type="scientific">uncultured Caudovirales phage</name>
    <dbReference type="NCBI Taxonomy" id="2100421"/>
    <lineage>
        <taxon>Viruses</taxon>
        <taxon>Duplodnaviria</taxon>
        <taxon>Heunggongvirae</taxon>
        <taxon>Uroviricota</taxon>
        <taxon>Caudoviricetes</taxon>
        <taxon>Peduoviridae</taxon>
        <taxon>Maltschvirus</taxon>
        <taxon>Maltschvirus maltsch</taxon>
    </lineage>
</organism>
<gene>
    <name evidence="2" type="ORF">UFOVP1451_23</name>
</gene>
<proteinExistence type="predicted"/>
<accession>A0A6J5SGZ2</accession>